<dbReference type="RefSeq" id="WP_265730438.1">
    <property type="nucleotide sequence ID" value="NZ_JAOWIN010000024.1"/>
</dbReference>
<dbReference type="Proteomes" id="UP001159001">
    <property type="component" value="Unassembled WGS sequence"/>
</dbReference>
<evidence type="ECO:0000313" key="1">
    <source>
        <dbReference type="EMBL" id="MDI9095463.1"/>
    </source>
</evidence>
<evidence type="ECO:0000313" key="2">
    <source>
        <dbReference type="Proteomes" id="UP001159001"/>
    </source>
</evidence>
<dbReference type="EMBL" id="JAOWIN010000024">
    <property type="protein sequence ID" value="MDI9095463.1"/>
    <property type="molecule type" value="Genomic_DNA"/>
</dbReference>
<accession>A0AAW6US59</accession>
<name>A0AAW6US59_PRORE</name>
<gene>
    <name evidence="1" type="ORF">OGX73_22985</name>
</gene>
<protein>
    <submittedName>
        <fullName evidence="1">Uncharacterized protein</fullName>
    </submittedName>
</protein>
<reference evidence="1" key="1">
    <citation type="submission" date="2022-10" db="EMBL/GenBank/DDBJ databases">
        <title>Bacterial isolates recovered from the One Health project in Brazil.</title>
        <authorList>
            <person name="Valiatti T.B."/>
            <person name="Santos F."/>
            <person name="Cayo R."/>
            <person name="Gales A.C."/>
        </authorList>
    </citation>
    <scope>NUCLEOTIDE SEQUENCE</scope>
    <source>
        <strain evidence="1">PVR188</strain>
    </source>
</reference>
<sequence>MEYKVFYKEIQFSHIVIIDCLSEYESQTALHLENFLIDSNFEKESILYYKVTDATSFNDVINQIRIEVLEDGSVFRPLIHIEAHGSESALHISDKGEYIPWSGIVDFFRAVNAAMNNQLVSFIATCHAYNFIKQNNTISKFAPAYFCITPIEKISVSDLEIATFTFYGGILKNQDLTKSSNLLDFNKLYVYNSDKMFTSSFHAAMQEHNRGRGFRIRVELLLSELISGLGDIYTNMTIEERKVYRRNSRKKIKKIIKQYDFNKAQFNSQSETYLGYVNEHAFNEIWTHMVVNMQRHR</sequence>
<proteinExistence type="predicted"/>
<comment type="caution">
    <text evidence="1">The sequence shown here is derived from an EMBL/GenBank/DDBJ whole genome shotgun (WGS) entry which is preliminary data.</text>
</comment>
<organism evidence="1 2">
    <name type="scientific">Providencia rettgeri</name>
    <dbReference type="NCBI Taxonomy" id="587"/>
    <lineage>
        <taxon>Bacteria</taxon>
        <taxon>Pseudomonadati</taxon>
        <taxon>Pseudomonadota</taxon>
        <taxon>Gammaproteobacteria</taxon>
        <taxon>Enterobacterales</taxon>
        <taxon>Morganellaceae</taxon>
        <taxon>Providencia</taxon>
    </lineage>
</organism>
<dbReference type="AlphaFoldDB" id="A0AAW6US59"/>